<evidence type="ECO:0000256" key="5">
    <source>
        <dbReference type="ARBA" id="ARBA00037974"/>
    </source>
</evidence>
<dbReference type="eggNOG" id="COG1168">
    <property type="taxonomic scope" value="Bacteria"/>
</dbReference>
<dbReference type="Pfam" id="PF00155">
    <property type="entry name" value="Aminotran_1_2"/>
    <property type="match status" value="1"/>
</dbReference>
<reference evidence="7 8" key="1">
    <citation type="submission" date="2011-01" db="EMBL/GenBank/DDBJ databases">
        <title>Whole genome sequence of Amphibacillus xylinus NBRC 15112.</title>
        <authorList>
            <person name="Nakazawa H."/>
            <person name="Katano Y."/>
            <person name="Nakamura S."/>
            <person name="Sasagawa M."/>
            <person name="Fukada J."/>
            <person name="Arai T."/>
            <person name="Sasakura N."/>
            <person name="Mochizuki D."/>
            <person name="Hosoyama A."/>
            <person name="Harada K."/>
            <person name="Horikawa H."/>
            <person name="Kato Y."/>
            <person name="Harada T."/>
            <person name="Sasaki K."/>
            <person name="Sekiguchi M."/>
            <person name="Hodoyama M."/>
            <person name="Nishiko R."/>
            <person name="Narita H."/>
            <person name="Hanamaki A."/>
            <person name="Hata C."/>
            <person name="Konno Y."/>
            <person name="Niimura Y."/>
            <person name="Yamazaki S."/>
            <person name="Fujita N."/>
        </authorList>
    </citation>
    <scope>NUCLEOTIDE SEQUENCE [LARGE SCALE GENOMIC DNA]</scope>
    <source>
        <strain evidence="8">ATCC 51415 / DSM 6626 / JCM 7361 / LMG 17667 / NBRC 15112 / Ep01</strain>
    </source>
</reference>
<sequence>MTIFKSLPNRKGTRSAKWDLVKNIFGSDDVQPMWIADMDIEIAEPIKDALIKRIEHGVFGYTITDNQLNLTIKNWLRKQHKWEIDPDWIIYSPGVLTTIHMTILSQTNPGDKILIQTPVYHPFHQIIKYHDRELVTNPLIFENGQYTIDFDDLEEKFKQGVKALLFCSPHNPVGRVWTKSELVKILELAKKYNVLIISDEIHADLIYQPYQHIPLNSLDTMMSNRIVSCYSPTKTFNLAGLQVSYAIVPCKKMREEIASALSNYGMGSLNTLGITALEAAYQHGDEWLSHLIKLLDHNRQIVKKAFANCTKIDVIEPEGTYLLWLDCRKMNLTQGELVKFMNEEAKVGLNNGLSFGEEGRGFMRLNLASPSSYIKVGVDKIIAALDRLS</sequence>
<dbReference type="STRING" id="698758.AXY_08520"/>
<dbReference type="InterPro" id="IPR015422">
    <property type="entry name" value="PyrdxlP-dep_Trfase_small"/>
</dbReference>
<dbReference type="Proteomes" id="UP000006294">
    <property type="component" value="Chromosome"/>
</dbReference>
<dbReference type="HOGENOM" id="CLU_017584_15_0_9"/>
<dbReference type="PANTHER" id="PTHR43525">
    <property type="entry name" value="PROTEIN MALY"/>
    <property type="match status" value="1"/>
</dbReference>
<dbReference type="InterPro" id="IPR004839">
    <property type="entry name" value="Aminotransferase_I/II_large"/>
</dbReference>
<name>K0IX71_AMPXN</name>
<dbReference type="OrthoDB" id="9802872at2"/>
<protein>
    <recommendedName>
        <fullName evidence="2">cysteine-S-conjugate beta-lyase</fullName>
        <ecNumber evidence="2">4.4.1.13</ecNumber>
    </recommendedName>
</protein>
<dbReference type="KEGG" id="axl:AXY_08520"/>
<accession>K0IX71</accession>
<dbReference type="InterPro" id="IPR051798">
    <property type="entry name" value="Class-II_PLP-Dep_Aminotrans"/>
</dbReference>
<dbReference type="PATRIC" id="fig|698758.3.peg.846"/>
<evidence type="ECO:0000259" key="6">
    <source>
        <dbReference type="Pfam" id="PF00155"/>
    </source>
</evidence>
<dbReference type="PANTHER" id="PTHR43525:SF1">
    <property type="entry name" value="PROTEIN MALY"/>
    <property type="match status" value="1"/>
</dbReference>
<keyword evidence="4 7" id="KW-0456">Lyase</keyword>
<comment type="similarity">
    <text evidence="5">Belongs to the class-II pyridoxal-phosphate-dependent aminotransferase family. MalY/PatB cystathionine beta-lyase subfamily.</text>
</comment>
<evidence type="ECO:0000256" key="2">
    <source>
        <dbReference type="ARBA" id="ARBA00012224"/>
    </source>
</evidence>
<organism evidence="7 8">
    <name type="scientific">Amphibacillus xylanus (strain ATCC 51415 / DSM 6626 / JCM 7361 / LMG 17667 / NBRC 15112 / Ep01)</name>
    <dbReference type="NCBI Taxonomy" id="698758"/>
    <lineage>
        <taxon>Bacteria</taxon>
        <taxon>Bacillati</taxon>
        <taxon>Bacillota</taxon>
        <taxon>Bacilli</taxon>
        <taxon>Bacillales</taxon>
        <taxon>Bacillaceae</taxon>
        <taxon>Amphibacillus</taxon>
    </lineage>
</organism>
<dbReference type="NCBIfam" id="TIGR04350">
    <property type="entry name" value="C_S_lyase_PatB"/>
    <property type="match status" value="1"/>
</dbReference>
<feature type="domain" description="Aminotransferase class I/classII large" evidence="6">
    <location>
        <begin position="53"/>
        <end position="380"/>
    </location>
</feature>
<evidence type="ECO:0000313" key="8">
    <source>
        <dbReference type="Proteomes" id="UP000006294"/>
    </source>
</evidence>
<gene>
    <name evidence="7" type="primary">patB</name>
    <name evidence="7" type="ordered locus">AXY_08520</name>
</gene>
<dbReference type="GO" id="GO:0047804">
    <property type="term" value="F:cysteine-S-conjugate beta-lyase activity"/>
    <property type="evidence" value="ECO:0007669"/>
    <property type="project" value="UniProtKB-EC"/>
</dbReference>
<dbReference type="GO" id="GO:0030170">
    <property type="term" value="F:pyridoxal phosphate binding"/>
    <property type="evidence" value="ECO:0007669"/>
    <property type="project" value="InterPro"/>
</dbReference>
<dbReference type="CDD" id="cd00609">
    <property type="entry name" value="AAT_like"/>
    <property type="match status" value="1"/>
</dbReference>
<dbReference type="InterPro" id="IPR027619">
    <property type="entry name" value="C-S_lyase_PatB-like"/>
</dbReference>
<dbReference type="SUPFAM" id="SSF53383">
    <property type="entry name" value="PLP-dependent transferases"/>
    <property type="match status" value="1"/>
</dbReference>
<dbReference type="InterPro" id="IPR015424">
    <property type="entry name" value="PyrdxlP-dep_Trfase"/>
</dbReference>
<keyword evidence="8" id="KW-1185">Reference proteome</keyword>
<evidence type="ECO:0000256" key="1">
    <source>
        <dbReference type="ARBA" id="ARBA00001933"/>
    </source>
</evidence>
<dbReference type="EMBL" id="AP012050">
    <property type="protein sequence ID" value="BAM46984.1"/>
    <property type="molecule type" value="Genomic_DNA"/>
</dbReference>
<dbReference type="Gene3D" id="3.40.640.10">
    <property type="entry name" value="Type I PLP-dependent aspartate aminotransferase-like (Major domain)"/>
    <property type="match status" value="1"/>
</dbReference>
<evidence type="ECO:0000313" key="7">
    <source>
        <dbReference type="EMBL" id="BAM46984.1"/>
    </source>
</evidence>
<dbReference type="RefSeq" id="WP_015009589.1">
    <property type="nucleotide sequence ID" value="NC_018704.1"/>
</dbReference>
<dbReference type="AlphaFoldDB" id="K0IX71"/>
<proteinExistence type="inferred from homology"/>
<dbReference type="EC" id="4.4.1.13" evidence="2"/>
<keyword evidence="3" id="KW-0663">Pyridoxal phosphate</keyword>
<evidence type="ECO:0000256" key="4">
    <source>
        <dbReference type="ARBA" id="ARBA00023239"/>
    </source>
</evidence>
<evidence type="ECO:0000256" key="3">
    <source>
        <dbReference type="ARBA" id="ARBA00022898"/>
    </source>
</evidence>
<dbReference type="InterPro" id="IPR015421">
    <property type="entry name" value="PyrdxlP-dep_Trfase_major"/>
</dbReference>
<comment type="cofactor">
    <cofactor evidence="1">
        <name>pyridoxal 5'-phosphate</name>
        <dbReference type="ChEBI" id="CHEBI:597326"/>
    </cofactor>
</comment>
<dbReference type="Gene3D" id="3.90.1150.10">
    <property type="entry name" value="Aspartate Aminotransferase, domain 1"/>
    <property type="match status" value="1"/>
</dbReference>